<sequence>MSTKKTKTEDQTLNQQTEQTPVTAAETAPKTRDLDNLPEDKVIRTPLTSKTLKDMRAQFIRCLNAKYIHTDNDGDYAIEESRDGKTLYLLFQWTRTAYDWVSNFDFLAKPYKDMEFPWRCHRGFLRVWKSIKPFVKDAVANPKYTKIYVVGFSHGAAIATLAHEYVWFNRPDLRSKENPEGITGYGFGCPRCYFGSILPWKKMPQELAQRWVRFYPIRNLTDLVTHVPPRIFGFRHVAPVVQLGRTDKWQIIDYAPNLPPRVAMHYAPNYILSLDDGIKEAQELEAYQKEVERANKLAAKKATSKKTDSGSGSKEEK</sequence>
<protein>
    <submittedName>
        <fullName evidence="3">Lipase</fullName>
    </submittedName>
</protein>
<dbReference type="SUPFAM" id="SSF53474">
    <property type="entry name" value="alpha/beta-Hydrolases"/>
    <property type="match status" value="1"/>
</dbReference>
<proteinExistence type="predicted"/>
<feature type="region of interest" description="Disordered" evidence="1">
    <location>
        <begin position="1"/>
        <end position="31"/>
    </location>
</feature>
<feature type="compositionally biased region" description="Basic and acidic residues" evidence="1">
    <location>
        <begin position="1"/>
        <end position="10"/>
    </location>
</feature>
<accession>A0A8S5SD86</accession>
<dbReference type="CDD" id="cd00519">
    <property type="entry name" value="Lipase_3"/>
    <property type="match status" value="1"/>
</dbReference>
<evidence type="ECO:0000259" key="2">
    <source>
        <dbReference type="Pfam" id="PF01764"/>
    </source>
</evidence>
<dbReference type="InterPro" id="IPR029058">
    <property type="entry name" value="AB_hydrolase_fold"/>
</dbReference>
<dbReference type="Gene3D" id="3.40.50.1820">
    <property type="entry name" value="alpha/beta hydrolase"/>
    <property type="match status" value="1"/>
</dbReference>
<feature type="region of interest" description="Disordered" evidence="1">
    <location>
        <begin position="297"/>
        <end position="317"/>
    </location>
</feature>
<evidence type="ECO:0000256" key="1">
    <source>
        <dbReference type="SAM" id="MobiDB-lite"/>
    </source>
</evidence>
<feature type="compositionally biased region" description="Polar residues" evidence="1">
    <location>
        <begin position="11"/>
        <end position="22"/>
    </location>
</feature>
<dbReference type="EMBL" id="BK032577">
    <property type="protein sequence ID" value="DAF48888.1"/>
    <property type="molecule type" value="Genomic_DNA"/>
</dbReference>
<dbReference type="InterPro" id="IPR051218">
    <property type="entry name" value="Sec_MonoDiacylglyc_Lipase"/>
</dbReference>
<dbReference type="PANTHER" id="PTHR45856">
    <property type="entry name" value="ALPHA/BETA-HYDROLASES SUPERFAMILY PROTEIN"/>
    <property type="match status" value="1"/>
</dbReference>
<name>A0A8S5SD86_9CAUD</name>
<dbReference type="PANTHER" id="PTHR45856:SF24">
    <property type="entry name" value="FUNGAL LIPASE-LIKE DOMAIN-CONTAINING PROTEIN"/>
    <property type="match status" value="1"/>
</dbReference>
<feature type="domain" description="Fungal lipase-type" evidence="2">
    <location>
        <begin position="89"/>
        <end position="230"/>
    </location>
</feature>
<dbReference type="GO" id="GO:0006629">
    <property type="term" value="P:lipid metabolic process"/>
    <property type="evidence" value="ECO:0007669"/>
    <property type="project" value="InterPro"/>
</dbReference>
<dbReference type="InterPro" id="IPR002921">
    <property type="entry name" value="Fungal_lipase-type"/>
</dbReference>
<organism evidence="3">
    <name type="scientific">Siphoviridae sp. ctnpt50</name>
    <dbReference type="NCBI Taxonomy" id="2827941"/>
    <lineage>
        <taxon>Viruses</taxon>
        <taxon>Duplodnaviria</taxon>
        <taxon>Heunggongvirae</taxon>
        <taxon>Uroviricota</taxon>
        <taxon>Caudoviricetes</taxon>
    </lineage>
</organism>
<feature type="compositionally biased region" description="Basic and acidic residues" evidence="1">
    <location>
        <begin position="305"/>
        <end position="317"/>
    </location>
</feature>
<reference evidence="3" key="1">
    <citation type="journal article" date="2021" name="Proc. Natl. Acad. Sci. U.S.A.">
        <title>A Catalog of Tens of Thousands of Viruses from Human Metagenomes Reveals Hidden Associations with Chronic Diseases.</title>
        <authorList>
            <person name="Tisza M.J."/>
            <person name="Buck C.B."/>
        </authorList>
    </citation>
    <scope>NUCLEOTIDE SEQUENCE</scope>
    <source>
        <strain evidence="3">Ctnpt50</strain>
    </source>
</reference>
<dbReference type="Pfam" id="PF01764">
    <property type="entry name" value="Lipase_3"/>
    <property type="match status" value="1"/>
</dbReference>
<evidence type="ECO:0000313" key="3">
    <source>
        <dbReference type="EMBL" id="DAF48888.1"/>
    </source>
</evidence>